<accession>A0A6I2UDU0</accession>
<evidence type="ECO:0000313" key="7">
    <source>
        <dbReference type="EMBL" id="MSU07850.1"/>
    </source>
</evidence>
<dbReference type="RefSeq" id="WP_154405779.1">
    <property type="nucleotide sequence ID" value="NZ_VUNR01000003.1"/>
</dbReference>
<dbReference type="Gene3D" id="3.40.50.11380">
    <property type="match status" value="1"/>
</dbReference>
<dbReference type="Pfam" id="PF13844">
    <property type="entry name" value="Glyco_transf_41"/>
    <property type="match status" value="2"/>
</dbReference>
<evidence type="ECO:0000313" key="8">
    <source>
        <dbReference type="Proteomes" id="UP000433181"/>
    </source>
</evidence>
<sequence>MAGKDFWQQKELLDLYMEGNQLVKADALCQELLAACRLAAGGKGQEAVLPDGWQEIQLELVQINAAIVIETGDMLRADEALARLSAAGEQPYSIFLQARIYWMQGRCFEMLSLLEEYFQVDSGRGEVFFAQDSSYWQVNADIKERILNLLAHGYKFYGLSQLACSCYLQSSRVVEDFPVRLLEYSNYLFNAHYLFMPPREYLQAHLGYGRLFDRYGNVRQLRHNKRLHQQHRKIRLGYLSPDFRQHVVLLFIWAMFTCYDRDAFEVYCFSNSPAEDKYTEYIKAHTDFWCNLSGLDAMQAAKVIYNKEIDILVELAGHSQNNGLPILAYKPAPVQMCGIGYFATTGLSSVDYFLSDRYLITDSCDSMSGESCVGSEEARIAESDCFVEKLLVLPHSHFCYVPLAEMPDLQGAPCRKNGYITFGSFNNFTKVNDTVLCVWADILHRLPESRLLLKCSLLGDREGRELVRQKLLSLGISEERFELRGFSQPYLTEYYDIDIALDTFPYPGGGTTCDALYMGVPVITLGDGSHGGNFGISLLKNIGLDACCAASVEEYIEKAALLAGDMELLEALHLGIRNMLMASPVMDKAGYMQELQQGYRLIWQRYLAK</sequence>
<comment type="caution">
    <text evidence="7">The sequence shown here is derived from an EMBL/GenBank/DDBJ whole genome shotgun (WGS) entry which is preliminary data.</text>
</comment>
<dbReference type="Proteomes" id="UP000433181">
    <property type="component" value="Unassembled WGS sequence"/>
</dbReference>
<keyword evidence="8" id="KW-1185">Reference proteome</keyword>
<evidence type="ECO:0000259" key="6">
    <source>
        <dbReference type="Pfam" id="PF13844"/>
    </source>
</evidence>
<proteinExistence type="predicted"/>
<feature type="domain" description="O-GlcNAc transferase C-terminal" evidence="6">
    <location>
        <begin position="221"/>
        <end position="357"/>
    </location>
</feature>
<feature type="domain" description="O-GlcNAc transferase C-terminal" evidence="6">
    <location>
        <begin position="419"/>
        <end position="595"/>
    </location>
</feature>
<dbReference type="GO" id="GO:0016757">
    <property type="term" value="F:glycosyltransferase activity"/>
    <property type="evidence" value="ECO:0007669"/>
    <property type="project" value="UniProtKB-KW"/>
</dbReference>
<comment type="pathway">
    <text evidence="1">Protein modification; protein glycosylation.</text>
</comment>
<dbReference type="InterPro" id="IPR051939">
    <property type="entry name" value="Glycosyltr_41/O-GlcNAc_trsf"/>
</dbReference>
<organism evidence="7 8">
    <name type="scientific">Anaerovibrio slackiae</name>
    <dbReference type="NCBI Taxonomy" id="2652309"/>
    <lineage>
        <taxon>Bacteria</taxon>
        <taxon>Bacillati</taxon>
        <taxon>Bacillota</taxon>
        <taxon>Negativicutes</taxon>
        <taxon>Selenomonadales</taxon>
        <taxon>Selenomonadaceae</taxon>
        <taxon>Anaerovibrio</taxon>
    </lineage>
</organism>
<evidence type="ECO:0000256" key="1">
    <source>
        <dbReference type="ARBA" id="ARBA00004922"/>
    </source>
</evidence>
<dbReference type="Gene3D" id="3.40.50.2000">
    <property type="entry name" value="Glycogen Phosphorylase B"/>
    <property type="match status" value="1"/>
</dbReference>
<keyword evidence="4" id="KW-0677">Repeat</keyword>
<reference evidence="7 8" key="1">
    <citation type="submission" date="2019-08" db="EMBL/GenBank/DDBJ databases">
        <title>In-depth cultivation of the pig gut microbiome towards novel bacterial diversity and tailored functional studies.</title>
        <authorList>
            <person name="Wylensek D."/>
            <person name="Hitch T.C.A."/>
            <person name="Clavel T."/>
        </authorList>
    </citation>
    <scope>NUCLEOTIDE SEQUENCE [LARGE SCALE GENOMIC DNA]</scope>
    <source>
        <strain evidence="7 8">WCA-693-APC-5D-A</strain>
    </source>
</reference>
<protein>
    <recommendedName>
        <fullName evidence="6">O-GlcNAc transferase C-terminal domain-containing protein</fullName>
    </recommendedName>
</protein>
<evidence type="ECO:0000256" key="5">
    <source>
        <dbReference type="ARBA" id="ARBA00022803"/>
    </source>
</evidence>
<keyword evidence="3" id="KW-0808">Transferase</keyword>
<dbReference type="AlphaFoldDB" id="A0A6I2UDU0"/>
<keyword evidence="2" id="KW-0328">Glycosyltransferase</keyword>
<dbReference type="PANTHER" id="PTHR44835:SF1">
    <property type="entry name" value="PROTEIN O-GLCNAC TRANSFERASE"/>
    <property type="match status" value="1"/>
</dbReference>
<keyword evidence="5" id="KW-0802">TPR repeat</keyword>
<evidence type="ECO:0000256" key="4">
    <source>
        <dbReference type="ARBA" id="ARBA00022737"/>
    </source>
</evidence>
<dbReference type="InterPro" id="IPR029489">
    <property type="entry name" value="OGT/SEC/SPY_C"/>
</dbReference>
<dbReference type="GeneID" id="96777765"/>
<gene>
    <name evidence="7" type="ORF">FYJ84_02455</name>
</gene>
<dbReference type="EMBL" id="VUNR01000003">
    <property type="protein sequence ID" value="MSU07850.1"/>
    <property type="molecule type" value="Genomic_DNA"/>
</dbReference>
<name>A0A6I2UDU0_9FIRM</name>
<evidence type="ECO:0000256" key="3">
    <source>
        <dbReference type="ARBA" id="ARBA00022679"/>
    </source>
</evidence>
<evidence type="ECO:0000256" key="2">
    <source>
        <dbReference type="ARBA" id="ARBA00022676"/>
    </source>
</evidence>
<dbReference type="PANTHER" id="PTHR44835">
    <property type="entry name" value="UDP-N-ACETYLGLUCOSAMINE--PEPTIDE N-ACETYLGLUCOSAMINYLTRANSFERASE SPINDLY-RELATED"/>
    <property type="match status" value="1"/>
</dbReference>